<dbReference type="InterPro" id="IPR029001">
    <property type="entry name" value="ITPase-like_fam"/>
</dbReference>
<dbReference type="GO" id="GO:0017111">
    <property type="term" value="F:ribonucleoside triphosphate phosphatase activity"/>
    <property type="evidence" value="ECO:0007669"/>
    <property type="project" value="InterPro"/>
</dbReference>
<name>F2II46_FLUTR</name>
<dbReference type="Gene3D" id="3.90.950.10">
    <property type="match status" value="1"/>
</dbReference>
<feature type="binding site" evidence="10">
    <location>
        <begin position="156"/>
        <end position="159"/>
    </location>
    <ligand>
        <name>substrate</name>
    </ligand>
</feature>
<dbReference type="GO" id="GO:0036220">
    <property type="term" value="F:ITP diphosphatase activity"/>
    <property type="evidence" value="ECO:0007669"/>
    <property type="project" value="UniProtKB-UniRule"/>
</dbReference>
<evidence type="ECO:0000313" key="12">
    <source>
        <dbReference type="EMBL" id="AEA42746.1"/>
    </source>
</evidence>
<evidence type="ECO:0000256" key="3">
    <source>
        <dbReference type="ARBA" id="ARBA00022723"/>
    </source>
</evidence>
<protein>
    <recommendedName>
        <fullName evidence="10">dITP/XTP pyrophosphatase</fullName>
        <ecNumber evidence="10">3.6.1.66</ecNumber>
    </recommendedName>
    <alternativeName>
        <fullName evidence="10">Non-canonical purine NTP pyrophosphatase</fullName>
    </alternativeName>
    <alternativeName>
        <fullName evidence="10">Non-standard purine NTP pyrophosphatase</fullName>
    </alternativeName>
    <alternativeName>
        <fullName evidence="10">Nucleoside-triphosphate diphosphatase</fullName>
    </alternativeName>
    <alternativeName>
        <fullName evidence="10">Nucleoside-triphosphate pyrophosphatase</fullName>
        <shortName evidence="10">NTPase</shortName>
    </alternativeName>
</protein>
<dbReference type="GO" id="GO:0009146">
    <property type="term" value="P:purine nucleoside triphosphate catabolic process"/>
    <property type="evidence" value="ECO:0007669"/>
    <property type="project" value="UniProtKB-UniRule"/>
</dbReference>
<feature type="binding site" evidence="10">
    <location>
        <position position="77"/>
    </location>
    <ligand>
        <name>substrate</name>
    </ligand>
</feature>
<comment type="similarity">
    <text evidence="1 10 11">Belongs to the HAM1 NTPase family.</text>
</comment>
<dbReference type="HAMAP" id="MF_01405">
    <property type="entry name" value="Non_canon_purine_NTPase"/>
    <property type="match status" value="1"/>
</dbReference>
<feature type="active site" description="Proton acceptor" evidence="10">
    <location>
        <position position="76"/>
    </location>
</feature>
<comment type="function">
    <text evidence="10">Pyrophosphatase that catalyzes the hydrolysis of nucleoside triphosphates to their monophosphate derivatives, with a high preference for the non-canonical purine nucleotides XTP (xanthosine triphosphate), dITP (deoxyinosine triphosphate) and ITP. Seems to function as a house-cleaning enzyme that removes non-canonical purine nucleotides from the nucleotide pool, thus preventing their incorporation into DNA/RNA and avoiding chromosomal lesions.</text>
</comment>
<dbReference type="InterPro" id="IPR020922">
    <property type="entry name" value="dITP/XTP_pyrophosphatase"/>
</dbReference>
<feature type="binding site" evidence="10">
    <location>
        <position position="179"/>
    </location>
    <ligand>
        <name>substrate</name>
    </ligand>
</feature>
<dbReference type="STRING" id="755732.Fluta_0742"/>
<evidence type="ECO:0000256" key="11">
    <source>
        <dbReference type="RuleBase" id="RU003781"/>
    </source>
</evidence>
<gene>
    <name evidence="12" type="ordered locus">Fluta_0742</name>
</gene>
<keyword evidence="7 10" id="KW-0546">Nucleotide metabolism</keyword>
<comment type="subunit">
    <text evidence="2 10">Homodimer.</text>
</comment>
<comment type="catalytic activity">
    <reaction evidence="9 10">
        <text>XTP + H2O = XMP + diphosphate + H(+)</text>
        <dbReference type="Rhea" id="RHEA:28610"/>
        <dbReference type="ChEBI" id="CHEBI:15377"/>
        <dbReference type="ChEBI" id="CHEBI:15378"/>
        <dbReference type="ChEBI" id="CHEBI:33019"/>
        <dbReference type="ChEBI" id="CHEBI:57464"/>
        <dbReference type="ChEBI" id="CHEBI:61314"/>
        <dbReference type="EC" id="3.6.1.66"/>
    </reaction>
</comment>
<dbReference type="GO" id="GO:0009117">
    <property type="term" value="P:nucleotide metabolic process"/>
    <property type="evidence" value="ECO:0007669"/>
    <property type="project" value="UniProtKB-KW"/>
</dbReference>
<dbReference type="GO" id="GO:0035870">
    <property type="term" value="F:dITP diphosphatase activity"/>
    <property type="evidence" value="ECO:0007669"/>
    <property type="project" value="UniProtKB-UniRule"/>
</dbReference>
<evidence type="ECO:0000256" key="2">
    <source>
        <dbReference type="ARBA" id="ARBA00011738"/>
    </source>
</evidence>
<keyword evidence="6 10" id="KW-0460">Magnesium</keyword>
<comment type="catalytic activity">
    <reaction evidence="10">
        <text>ITP + H2O = IMP + diphosphate + H(+)</text>
        <dbReference type="Rhea" id="RHEA:29399"/>
        <dbReference type="ChEBI" id="CHEBI:15377"/>
        <dbReference type="ChEBI" id="CHEBI:15378"/>
        <dbReference type="ChEBI" id="CHEBI:33019"/>
        <dbReference type="ChEBI" id="CHEBI:58053"/>
        <dbReference type="ChEBI" id="CHEBI:61402"/>
        <dbReference type="EC" id="3.6.1.66"/>
    </reaction>
</comment>
<reference evidence="13" key="2">
    <citation type="submission" date="2011-02" db="EMBL/GenBank/DDBJ databases">
        <title>The complete genome of Fluviicola taffensis DSM 16823.</title>
        <authorList>
            <consortium name="US DOE Joint Genome Institute (JGI-PGF)"/>
            <person name="Lucas S."/>
            <person name="Copeland A."/>
            <person name="Lapidus A."/>
            <person name="Bruce D."/>
            <person name="Goodwin L."/>
            <person name="Pitluck S."/>
            <person name="Kyrpides N."/>
            <person name="Mavromatis K."/>
            <person name="Ivanova N."/>
            <person name="Mikhailova N."/>
            <person name="Pagani I."/>
            <person name="Chertkov O."/>
            <person name="Detter J.C."/>
            <person name="Han C."/>
            <person name="Tapia R."/>
            <person name="Land M."/>
            <person name="Hauser L."/>
            <person name="Markowitz V."/>
            <person name="Cheng J.-F."/>
            <person name="Hugenholtz P."/>
            <person name="Woyke T."/>
            <person name="Wu D."/>
            <person name="Tindall B."/>
            <person name="Pomrenke H.G."/>
            <person name="Brambilla E."/>
            <person name="Klenk H.-P."/>
            <person name="Eisen J.A."/>
        </authorList>
    </citation>
    <scope>NUCLEOTIDE SEQUENCE [LARGE SCALE GENOMIC DNA]</scope>
    <source>
        <strain evidence="13">DSM 16823 / RW262 / RW262</strain>
    </source>
</reference>
<dbReference type="CDD" id="cd00515">
    <property type="entry name" value="HAM1"/>
    <property type="match status" value="1"/>
</dbReference>
<evidence type="ECO:0000256" key="8">
    <source>
        <dbReference type="ARBA" id="ARBA00051875"/>
    </source>
</evidence>
<dbReference type="Proteomes" id="UP000007463">
    <property type="component" value="Chromosome"/>
</dbReference>
<evidence type="ECO:0000256" key="6">
    <source>
        <dbReference type="ARBA" id="ARBA00022842"/>
    </source>
</evidence>
<dbReference type="FunFam" id="3.90.950.10:FF:000001">
    <property type="entry name" value="dITP/XTP pyrophosphatase"/>
    <property type="match status" value="1"/>
</dbReference>
<dbReference type="EC" id="3.6.1.66" evidence="10"/>
<sequence>MYIDSKKRMKLLFASSNEHKLTEINAILPHGFQLISLKEIHFHDEIPETADTIEGNAIQKATFLADKMNIPCFADDSGLIVPSLNGEPGVYSARYAGPQRDANDNMDLVMEKLDQQSDRSAYFTTIIALYIHHKVHLFEGRIDGTIIHEKRGNNGFGYDPIFVPNGSDKTFAEMTTEEKSAMSHRGKALAKMTEYLKRIG</sequence>
<reference evidence="12 13" key="1">
    <citation type="journal article" date="2011" name="Stand. Genomic Sci.">
        <title>Complete genome sequence of the gliding freshwater bacterium Fluviicola taffensis type strain (RW262).</title>
        <authorList>
            <person name="Woyke T."/>
            <person name="Chertkov O."/>
            <person name="Lapidus A."/>
            <person name="Nolan M."/>
            <person name="Lucas S."/>
            <person name="Del Rio T.G."/>
            <person name="Tice H."/>
            <person name="Cheng J.F."/>
            <person name="Tapia R."/>
            <person name="Han C."/>
            <person name="Goodwin L."/>
            <person name="Pitluck S."/>
            <person name="Liolios K."/>
            <person name="Pagani I."/>
            <person name="Ivanova N."/>
            <person name="Huntemann M."/>
            <person name="Mavromatis K."/>
            <person name="Mikhailova N."/>
            <person name="Pati A."/>
            <person name="Chen A."/>
            <person name="Palaniappan K."/>
            <person name="Land M."/>
            <person name="Hauser L."/>
            <person name="Brambilla E.M."/>
            <person name="Rohde M."/>
            <person name="Mwirichia R."/>
            <person name="Sikorski J."/>
            <person name="Tindall B.J."/>
            <person name="Goker M."/>
            <person name="Bristow J."/>
            <person name="Eisen J.A."/>
            <person name="Markowitz V."/>
            <person name="Hugenholtz P."/>
            <person name="Klenk H.P."/>
            <person name="Kyrpides N.C."/>
        </authorList>
    </citation>
    <scope>NUCLEOTIDE SEQUENCE [LARGE SCALE GENOMIC DNA]</scope>
    <source>
        <strain evidence="13">DSM 16823 / RW262 / RW262</strain>
    </source>
</reference>
<dbReference type="AlphaFoldDB" id="F2II46"/>
<evidence type="ECO:0000256" key="4">
    <source>
        <dbReference type="ARBA" id="ARBA00022741"/>
    </source>
</evidence>
<keyword evidence="4 10" id="KW-0547">Nucleotide-binding</keyword>
<dbReference type="Pfam" id="PF01725">
    <property type="entry name" value="Ham1p_like"/>
    <property type="match status" value="1"/>
</dbReference>
<dbReference type="GO" id="GO:0005829">
    <property type="term" value="C:cytosol"/>
    <property type="evidence" value="ECO:0007669"/>
    <property type="project" value="TreeGrafter"/>
</dbReference>
<evidence type="ECO:0000256" key="10">
    <source>
        <dbReference type="HAMAP-Rule" id="MF_01405"/>
    </source>
</evidence>
<dbReference type="InterPro" id="IPR002637">
    <property type="entry name" value="RdgB/HAM1"/>
</dbReference>
<dbReference type="NCBIfam" id="TIGR00042">
    <property type="entry name" value="RdgB/HAM1 family non-canonical purine NTP pyrophosphatase"/>
    <property type="match status" value="1"/>
</dbReference>
<evidence type="ECO:0000256" key="7">
    <source>
        <dbReference type="ARBA" id="ARBA00023080"/>
    </source>
</evidence>
<keyword evidence="13" id="KW-1185">Reference proteome</keyword>
<dbReference type="EMBL" id="CP002542">
    <property type="protein sequence ID" value="AEA42746.1"/>
    <property type="molecule type" value="Genomic_DNA"/>
</dbReference>
<evidence type="ECO:0000256" key="9">
    <source>
        <dbReference type="ARBA" id="ARBA00052017"/>
    </source>
</evidence>
<comment type="catalytic activity">
    <reaction evidence="8 10">
        <text>dITP + H2O = dIMP + diphosphate + H(+)</text>
        <dbReference type="Rhea" id="RHEA:28342"/>
        <dbReference type="ChEBI" id="CHEBI:15377"/>
        <dbReference type="ChEBI" id="CHEBI:15378"/>
        <dbReference type="ChEBI" id="CHEBI:33019"/>
        <dbReference type="ChEBI" id="CHEBI:61194"/>
        <dbReference type="ChEBI" id="CHEBI:61382"/>
        <dbReference type="EC" id="3.6.1.66"/>
    </reaction>
</comment>
<dbReference type="HOGENOM" id="CLU_082080_0_2_10"/>
<feature type="binding site" evidence="10">
    <location>
        <begin position="184"/>
        <end position="185"/>
    </location>
    <ligand>
        <name>substrate</name>
    </ligand>
</feature>
<comment type="cofactor">
    <cofactor evidence="10">
        <name>Mg(2+)</name>
        <dbReference type="ChEBI" id="CHEBI:18420"/>
    </cofactor>
    <text evidence="10">Binds 1 Mg(2+) ion per subunit.</text>
</comment>
<dbReference type="SUPFAM" id="SSF52972">
    <property type="entry name" value="ITPase-like"/>
    <property type="match status" value="1"/>
</dbReference>
<organism evidence="12 13">
    <name type="scientific">Fluviicola taffensis (strain DSM 16823 / NCIMB 13979 / RW262)</name>
    <dbReference type="NCBI Taxonomy" id="755732"/>
    <lineage>
        <taxon>Bacteria</taxon>
        <taxon>Pseudomonadati</taxon>
        <taxon>Bacteroidota</taxon>
        <taxon>Flavobacteriia</taxon>
        <taxon>Flavobacteriales</taxon>
        <taxon>Crocinitomicaceae</taxon>
        <taxon>Fluviicola</taxon>
    </lineage>
</organism>
<dbReference type="GO" id="GO:0000166">
    <property type="term" value="F:nucleotide binding"/>
    <property type="evidence" value="ECO:0007669"/>
    <property type="project" value="UniProtKB-KW"/>
</dbReference>
<dbReference type="eggNOG" id="COG0127">
    <property type="taxonomic scope" value="Bacteria"/>
</dbReference>
<dbReference type="PANTHER" id="PTHR11067:SF9">
    <property type="entry name" value="INOSINE TRIPHOSPHATE PYROPHOSPHATASE"/>
    <property type="match status" value="1"/>
</dbReference>
<feature type="binding site" evidence="10">
    <location>
        <position position="76"/>
    </location>
    <ligand>
        <name>Mg(2+)</name>
        <dbReference type="ChEBI" id="CHEBI:18420"/>
    </ligand>
</feature>
<keyword evidence="5 10" id="KW-0378">Hydrolase</keyword>
<feature type="binding site" evidence="10">
    <location>
        <begin position="15"/>
        <end position="20"/>
    </location>
    <ligand>
        <name>substrate</name>
    </ligand>
</feature>
<accession>F2II46</accession>
<proteinExistence type="inferred from homology"/>
<evidence type="ECO:0000256" key="1">
    <source>
        <dbReference type="ARBA" id="ARBA00008023"/>
    </source>
</evidence>
<evidence type="ECO:0000313" key="13">
    <source>
        <dbReference type="Proteomes" id="UP000007463"/>
    </source>
</evidence>
<dbReference type="PANTHER" id="PTHR11067">
    <property type="entry name" value="INOSINE TRIPHOSPHATE PYROPHOSPHATASE/HAM1 PROTEIN"/>
    <property type="match status" value="1"/>
</dbReference>
<dbReference type="GO" id="GO:0036222">
    <property type="term" value="F:XTP diphosphatase activity"/>
    <property type="evidence" value="ECO:0007669"/>
    <property type="project" value="UniProtKB-UniRule"/>
</dbReference>
<comment type="caution">
    <text evidence="10">Lacks conserved residue(s) required for the propagation of feature annotation.</text>
</comment>
<evidence type="ECO:0000256" key="5">
    <source>
        <dbReference type="ARBA" id="ARBA00022801"/>
    </source>
</evidence>
<dbReference type="GO" id="GO:0046872">
    <property type="term" value="F:metal ion binding"/>
    <property type="evidence" value="ECO:0007669"/>
    <property type="project" value="UniProtKB-KW"/>
</dbReference>
<keyword evidence="3 10" id="KW-0479">Metal-binding</keyword>
<dbReference type="KEGG" id="fte:Fluta_0742"/>